<dbReference type="InterPro" id="IPR049278">
    <property type="entry name" value="MS_channel_C"/>
</dbReference>
<dbReference type="AlphaFoldDB" id="A0A9D9HAT2"/>
<feature type="domain" description="Mechanosensitive ion channel MscS" evidence="8">
    <location>
        <begin position="106"/>
        <end position="171"/>
    </location>
</feature>
<dbReference type="Gene3D" id="1.10.287.1260">
    <property type="match status" value="1"/>
</dbReference>
<feature type="transmembrane region" description="Helical" evidence="7">
    <location>
        <begin position="12"/>
        <end position="36"/>
    </location>
</feature>
<dbReference type="PANTHER" id="PTHR30221:SF1">
    <property type="entry name" value="SMALL-CONDUCTANCE MECHANOSENSITIVE CHANNEL"/>
    <property type="match status" value="1"/>
</dbReference>
<evidence type="ECO:0000256" key="7">
    <source>
        <dbReference type="SAM" id="Phobius"/>
    </source>
</evidence>
<dbReference type="InterPro" id="IPR023408">
    <property type="entry name" value="MscS_beta-dom_sf"/>
</dbReference>
<protein>
    <submittedName>
        <fullName evidence="10">Mechanosensitive ion channel</fullName>
    </submittedName>
</protein>
<keyword evidence="3" id="KW-1003">Cell membrane</keyword>
<dbReference type="Proteomes" id="UP000823637">
    <property type="component" value="Unassembled WGS sequence"/>
</dbReference>
<sequence length="271" mass="29730">MEKLNELLDSLFTWGVEIGKSIIIAALIYIIGRYLVKLINKLFLKVMNKRNLDPAIKSFLGSMVNILLTILLLIAVISALGIETTSFAALIASAGVAIGMALSGNLNNFAGGVMILLFRPYKIGDFIETTGQSGTVKEIQIFHTILTTGDNKTVFVPNGSISSGVLVNYSHQDMRRIEWTVGIEYGEDYERAKTEIAKILEADSRVLKTPAYTIALGQLADSSVNITVRAWVKSSDFGDVTVDFNKVLYATFNEKGISFPYPQIVVHQAKD</sequence>
<dbReference type="Pfam" id="PF21082">
    <property type="entry name" value="MS_channel_3rd"/>
    <property type="match status" value="1"/>
</dbReference>
<dbReference type="GO" id="GO:0005886">
    <property type="term" value="C:plasma membrane"/>
    <property type="evidence" value="ECO:0007669"/>
    <property type="project" value="UniProtKB-SubCell"/>
</dbReference>
<dbReference type="Gene3D" id="3.30.70.100">
    <property type="match status" value="1"/>
</dbReference>
<keyword evidence="4 7" id="KW-0812">Transmembrane</keyword>
<dbReference type="InterPro" id="IPR011066">
    <property type="entry name" value="MscS_channel_C_sf"/>
</dbReference>
<dbReference type="InterPro" id="IPR011014">
    <property type="entry name" value="MscS_channel_TM-2"/>
</dbReference>
<comment type="subcellular location">
    <subcellularLocation>
        <location evidence="1">Cell membrane</location>
        <topology evidence="1">Multi-pass membrane protein</topology>
    </subcellularLocation>
</comment>
<dbReference type="InterPro" id="IPR045275">
    <property type="entry name" value="MscS_archaea/bacteria_type"/>
</dbReference>
<dbReference type="Gene3D" id="2.30.30.60">
    <property type="match status" value="1"/>
</dbReference>
<evidence type="ECO:0000313" key="10">
    <source>
        <dbReference type="EMBL" id="MBO8447480.1"/>
    </source>
</evidence>
<dbReference type="PROSITE" id="PS01246">
    <property type="entry name" value="UPF0003"/>
    <property type="match status" value="1"/>
</dbReference>
<reference evidence="10" key="2">
    <citation type="journal article" date="2021" name="PeerJ">
        <title>Extensive microbial diversity within the chicken gut microbiome revealed by metagenomics and culture.</title>
        <authorList>
            <person name="Gilroy R."/>
            <person name="Ravi A."/>
            <person name="Getino M."/>
            <person name="Pursley I."/>
            <person name="Horton D.L."/>
            <person name="Alikhan N.F."/>
            <person name="Baker D."/>
            <person name="Gharbi K."/>
            <person name="Hall N."/>
            <person name="Watson M."/>
            <person name="Adriaenssens E.M."/>
            <person name="Foster-Nyarko E."/>
            <person name="Jarju S."/>
            <person name="Secka A."/>
            <person name="Antonio M."/>
            <person name="Oren A."/>
            <person name="Chaudhuri R.R."/>
            <person name="La Ragione R."/>
            <person name="Hildebrand F."/>
            <person name="Pallen M.J."/>
        </authorList>
    </citation>
    <scope>NUCLEOTIDE SEQUENCE</scope>
    <source>
        <strain evidence="10">D3-1215</strain>
    </source>
</reference>
<dbReference type="PANTHER" id="PTHR30221">
    <property type="entry name" value="SMALL-CONDUCTANCE MECHANOSENSITIVE CHANNEL"/>
    <property type="match status" value="1"/>
</dbReference>
<dbReference type="InterPro" id="IPR010920">
    <property type="entry name" value="LSM_dom_sf"/>
</dbReference>
<keyword evidence="6 7" id="KW-0472">Membrane</keyword>
<feature type="domain" description="Mechanosensitive ion channel MscS C-terminal" evidence="9">
    <location>
        <begin position="177"/>
        <end position="259"/>
    </location>
</feature>
<dbReference type="SUPFAM" id="SSF50182">
    <property type="entry name" value="Sm-like ribonucleoproteins"/>
    <property type="match status" value="1"/>
</dbReference>
<evidence type="ECO:0000256" key="3">
    <source>
        <dbReference type="ARBA" id="ARBA00022475"/>
    </source>
</evidence>
<evidence type="ECO:0000256" key="4">
    <source>
        <dbReference type="ARBA" id="ARBA00022692"/>
    </source>
</evidence>
<dbReference type="SUPFAM" id="SSF82689">
    <property type="entry name" value="Mechanosensitive channel protein MscS (YggB), C-terminal domain"/>
    <property type="match status" value="1"/>
</dbReference>
<feature type="transmembrane region" description="Helical" evidence="7">
    <location>
        <begin position="88"/>
        <end position="118"/>
    </location>
</feature>
<evidence type="ECO:0000256" key="6">
    <source>
        <dbReference type="ARBA" id="ARBA00023136"/>
    </source>
</evidence>
<evidence type="ECO:0000256" key="5">
    <source>
        <dbReference type="ARBA" id="ARBA00022989"/>
    </source>
</evidence>
<dbReference type="InterPro" id="IPR006686">
    <property type="entry name" value="MscS_channel_CS"/>
</dbReference>
<organism evidence="10 11">
    <name type="scientific">Candidatus Enterocola intestinipullorum</name>
    <dbReference type="NCBI Taxonomy" id="2840783"/>
    <lineage>
        <taxon>Bacteria</taxon>
        <taxon>Pseudomonadati</taxon>
        <taxon>Bacteroidota</taxon>
        <taxon>Bacteroidia</taxon>
        <taxon>Bacteroidales</taxon>
        <taxon>Candidatus Enterocola</taxon>
    </lineage>
</organism>
<keyword evidence="5 7" id="KW-1133">Transmembrane helix</keyword>
<reference evidence="10" key="1">
    <citation type="submission" date="2020-10" db="EMBL/GenBank/DDBJ databases">
        <authorList>
            <person name="Gilroy R."/>
        </authorList>
    </citation>
    <scope>NUCLEOTIDE SEQUENCE</scope>
    <source>
        <strain evidence="10">D3-1215</strain>
    </source>
</reference>
<comment type="similarity">
    <text evidence="2">Belongs to the MscS (TC 1.A.23) family.</text>
</comment>
<feature type="transmembrane region" description="Helical" evidence="7">
    <location>
        <begin position="57"/>
        <end position="82"/>
    </location>
</feature>
<evidence type="ECO:0000256" key="2">
    <source>
        <dbReference type="ARBA" id="ARBA00008017"/>
    </source>
</evidence>
<dbReference type="InterPro" id="IPR008910">
    <property type="entry name" value="MSC_TM_helix"/>
</dbReference>
<evidence type="ECO:0000313" key="11">
    <source>
        <dbReference type="Proteomes" id="UP000823637"/>
    </source>
</evidence>
<name>A0A9D9HAT2_9BACT</name>
<comment type="caution">
    <text evidence="10">The sequence shown here is derived from an EMBL/GenBank/DDBJ whole genome shotgun (WGS) entry which is preliminary data.</text>
</comment>
<gene>
    <name evidence="10" type="ORF">IAC32_07040</name>
</gene>
<evidence type="ECO:0000256" key="1">
    <source>
        <dbReference type="ARBA" id="ARBA00004651"/>
    </source>
</evidence>
<dbReference type="SUPFAM" id="SSF82861">
    <property type="entry name" value="Mechanosensitive channel protein MscS (YggB), transmembrane region"/>
    <property type="match status" value="1"/>
</dbReference>
<dbReference type="InterPro" id="IPR006685">
    <property type="entry name" value="MscS_channel_2nd"/>
</dbReference>
<dbReference type="Pfam" id="PF00924">
    <property type="entry name" value="MS_channel_2nd"/>
    <property type="match status" value="1"/>
</dbReference>
<dbReference type="Pfam" id="PF05552">
    <property type="entry name" value="MS_channel_1st_1"/>
    <property type="match status" value="1"/>
</dbReference>
<accession>A0A9D9HAT2</accession>
<dbReference type="EMBL" id="JADIMR010000103">
    <property type="protein sequence ID" value="MBO8447480.1"/>
    <property type="molecule type" value="Genomic_DNA"/>
</dbReference>
<evidence type="ECO:0000259" key="8">
    <source>
        <dbReference type="Pfam" id="PF00924"/>
    </source>
</evidence>
<evidence type="ECO:0000259" key="9">
    <source>
        <dbReference type="Pfam" id="PF21082"/>
    </source>
</evidence>
<dbReference type="GO" id="GO:0008381">
    <property type="term" value="F:mechanosensitive monoatomic ion channel activity"/>
    <property type="evidence" value="ECO:0007669"/>
    <property type="project" value="InterPro"/>
</dbReference>
<proteinExistence type="inferred from homology"/>